<dbReference type="InterPro" id="IPR024432">
    <property type="entry name" value="Put_RecE_PDDEXK-like_dom"/>
</dbReference>
<organism evidence="2 3">
    <name type="scientific">Brucella anthropi (strain ATCC 49188 / DSM 6882 / CCUG 24695 / JCM 21032 / LMG 3331 / NBRC 15819 / NCTC 12168 / Alc 37)</name>
    <name type="common">Ochrobactrum anthropi</name>
    <dbReference type="NCBI Taxonomy" id="439375"/>
    <lineage>
        <taxon>Bacteria</taxon>
        <taxon>Pseudomonadati</taxon>
        <taxon>Pseudomonadota</taxon>
        <taxon>Alphaproteobacteria</taxon>
        <taxon>Hyphomicrobiales</taxon>
        <taxon>Brucellaceae</taxon>
        <taxon>Brucella/Ochrobactrum group</taxon>
        <taxon>Brucella</taxon>
    </lineage>
</organism>
<dbReference type="Proteomes" id="UP000002301">
    <property type="component" value="Chromosome 1"/>
</dbReference>
<dbReference type="Gene3D" id="3.90.320.10">
    <property type="match status" value="1"/>
</dbReference>
<dbReference type="Pfam" id="PF12684">
    <property type="entry name" value="DUF3799"/>
    <property type="match status" value="1"/>
</dbReference>
<protein>
    <recommendedName>
        <fullName evidence="1">Putative exodeoxyribonuclease 8 PDDEXK-like domain-containing protein</fullName>
    </recommendedName>
</protein>
<dbReference type="PATRIC" id="fig|439375.7.peg.227"/>
<gene>
    <name evidence="2" type="ordered locus">Oant_0214</name>
</gene>
<dbReference type="RefSeq" id="WP_011982404.1">
    <property type="nucleotide sequence ID" value="NC_009667.1"/>
</dbReference>
<dbReference type="KEGG" id="oan:Oant_0214"/>
<evidence type="ECO:0000313" key="3">
    <source>
        <dbReference type="Proteomes" id="UP000002301"/>
    </source>
</evidence>
<proteinExistence type="predicted"/>
<dbReference type="eggNOG" id="COG1074">
    <property type="taxonomic scope" value="Bacteria"/>
</dbReference>
<dbReference type="EMBL" id="CP000758">
    <property type="protein sequence ID" value="ABS12945.1"/>
    <property type="molecule type" value="Genomic_DNA"/>
</dbReference>
<dbReference type="PhylomeDB" id="A6WVE1"/>
<dbReference type="STRING" id="439375.Oant_0214"/>
<reference evidence="2 3" key="1">
    <citation type="journal article" date="2011" name="J. Bacteriol.">
        <title>Genome of Ochrobactrum anthropi ATCC 49188 T, a versatile opportunistic pathogen and symbiont of several eukaryotic hosts.</title>
        <authorList>
            <person name="Chain P.S."/>
            <person name="Lang D.M."/>
            <person name="Comerci D.J."/>
            <person name="Malfatti S.A."/>
            <person name="Vergez L.M."/>
            <person name="Shin M."/>
            <person name="Ugalde R.A."/>
            <person name="Garcia E."/>
            <person name="Tolmasky M.E."/>
        </authorList>
    </citation>
    <scope>NUCLEOTIDE SEQUENCE [LARGE SCALE GENOMIC DNA]</scope>
    <source>
        <strain evidence="3">ATCC 49188 / DSM 6882 / CCUG 24695 / JCM 21032 / LMG 3331 / NBRC 15819 / NCTC 12168 / Alc 37</strain>
    </source>
</reference>
<feature type="domain" description="Putative exodeoxyribonuclease 8 PDDEXK-like" evidence="1">
    <location>
        <begin position="68"/>
        <end position="281"/>
    </location>
</feature>
<accession>A6WVE1</accession>
<sequence length="307" mass="34382">MTDTLHQDELTWDVGKISQQGIYAKIPMSVYHSDCCVGPSISSSGLREIAPPDGCPLKFWDNSYLNPDRAPQQEKHHFSLGRAIHTLLLGEDGFRDEYVVRPAEFDSWRTTASKTWRSQKLKDGKTVLEPNDLVIIEGIADRVANDRSFIEHLDGRVERTIIVRDPTTGIFVKARPDALPADQVIADLKTTSDASERGCLTSIKKFNYHMQMALAGSALELLTRRRVTDHVLLFVETKRPYAYNIKPVDAQYVWLGARQNRAALDILAECLSTGVWPTYYGSGLTASPSDFFEKQIENEPSIPAEAA</sequence>
<name>A6WVE1_BRUA4</name>
<evidence type="ECO:0000259" key="1">
    <source>
        <dbReference type="Pfam" id="PF12684"/>
    </source>
</evidence>
<dbReference type="AlphaFoldDB" id="A6WVE1"/>
<keyword evidence="3" id="KW-1185">Reference proteome</keyword>
<dbReference type="InterPro" id="IPR011604">
    <property type="entry name" value="PDDEXK-like_dom_sf"/>
</dbReference>
<evidence type="ECO:0000313" key="2">
    <source>
        <dbReference type="EMBL" id="ABS12945.1"/>
    </source>
</evidence>
<dbReference type="HOGENOM" id="CLU_857647_0_0_5"/>